<organism evidence="5 6">
    <name type="scientific">Pseudomonas reidholzensis</name>
    <dbReference type="NCBI Taxonomy" id="1785162"/>
    <lineage>
        <taxon>Bacteria</taxon>
        <taxon>Pseudomonadati</taxon>
        <taxon>Pseudomonadota</taxon>
        <taxon>Gammaproteobacteria</taxon>
        <taxon>Pseudomonadales</taxon>
        <taxon>Pseudomonadaceae</taxon>
        <taxon>Pseudomonas</taxon>
    </lineage>
</organism>
<name>A0A383RTK5_9PSED</name>
<dbReference type="SMART" id="SM00382">
    <property type="entry name" value="AAA"/>
    <property type="match status" value="1"/>
</dbReference>
<dbReference type="PROSITE" id="PS50893">
    <property type="entry name" value="ABC_TRANSPORTER_2"/>
    <property type="match status" value="1"/>
</dbReference>
<sequence>MTDTPPLLEACGLTRQFKAHTALDAVSLRIEAGTVLGLLGRNGAGKSTLLECLLGLQRPDAGEARLFGKPAARLDEADKMQLTYVPQRLDALEWAKVGPWLDLFASLYPGWDGQRVERLLERWALDRKQQINRLSPGQRQQLAIIRALAPRPRLLVLDEPAAALDPSARRELLREIVELSGEHGGTVIFSTHILSDLERVASHVALLHGGRLRLEGELDTLKDNLRRLHWPAAHALPEHPLPGEKARRPAASGGWTLLIDQSQWHLPLPSPPQALSLEDLFVELTA</sequence>
<dbReference type="RefSeq" id="WP_119140251.1">
    <property type="nucleotide sequence ID" value="NZ_CBCSFL010000005.1"/>
</dbReference>
<dbReference type="AlphaFoldDB" id="A0A383RTK5"/>
<dbReference type="OrthoDB" id="9804819at2"/>
<feature type="domain" description="ABC transporter" evidence="4">
    <location>
        <begin position="8"/>
        <end position="234"/>
    </location>
</feature>
<keyword evidence="6" id="KW-1185">Reference proteome</keyword>
<dbReference type="InterPro" id="IPR051782">
    <property type="entry name" value="ABC_Transporter_VariousFunc"/>
</dbReference>
<evidence type="ECO:0000256" key="2">
    <source>
        <dbReference type="ARBA" id="ARBA00022741"/>
    </source>
</evidence>
<keyword evidence="3" id="KW-0067">ATP-binding</keyword>
<dbReference type="PANTHER" id="PTHR42939">
    <property type="entry name" value="ABC TRANSPORTER ATP-BINDING PROTEIN ALBC-RELATED"/>
    <property type="match status" value="1"/>
</dbReference>
<dbReference type="PANTHER" id="PTHR42939:SF1">
    <property type="entry name" value="ABC TRANSPORTER ATP-BINDING PROTEIN ALBC-RELATED"/>
    <property type="match status" value="1"/>
</dbReference>
<gene>
    <name evidence="5" type="primary">rbbA</name>
    <name evidence="5" type="ORF">CCOS865_01946</name>
</gene>
<evidence type="ECO:0000259" key="4">
    <source>
        <dbReference type="PROSITE" id="PS50893"/>
    </source>
</evidence>
<dbReference type="EMBL" id="UNOZ01000013">
    <property type="protein sequence ID" value="SYX89688.1"/>
    <property type="molecule type" value="Genomic_DNA"/>
</dbReference>
<dbReference type="GO" id="GO:0016887">
    <property type="term" value="F:ATP hydrolysis activity"/>
    <property type="evidence" value="ECO:0007669"/>
    <property type="project" value="InterPro"/>
</dbReference>
<dbReference type="Gene3D" id="3.40.50.300">
    <property type="entry name" value="P-loop containing nucleotide triphosphate hydrolases"/>
    <property type="match status" value="1"/>
</dbReference>
<protein>
    <submittedName>
        <fullName evidence="5">Ribosome-associated ATPase</fullName>
    </submittedName>
</protein>
<dbReference type="InterPro" id="IPR003439">
    <property type="entry name" value="ABC_transporter-like_ATP-bd"/>
</dbReference>
<keyword evidence="2" id="KW-0547">Nucleotide-binding</keyword>
<evidence type="ECO:0000313" key="6">
    <source>
        <dbReference type="Proteomes" id="UP000263595"/>
    </source>
</evidence>
<evidence type="ECO:0000256" key="3">
    <source>
        <dbReference type="ARBA" id="ARBA00022840"/>
    </source>
</evidence>
<dbReference type="SUPFAM" id="SSF52540">
    <property type="entry name" value="P-loop containing nucleoside triphosphate hydrolases"/>
    <property type="match status" value="1"/>
</dbReference>
<dbReference type="CDD" id="cd03230">
    <property type="entry name" value="ABC_DR_subfamily_A"/>
    <property type="match status" value="1"/>
</dbReference>
<dbReference type="Pfam" id="PF00005">
    <property type="entry name" value="ABC_tran"/>
    <property type="match status" value="1"/>
</dbReference>
<dbReference type="InterPro" id="IPR027417">
    <property type="entry name" value="P-loop_NTPase"/>
</dbReference>
<accession>A0A383RTK5</accession>
<reference evidence="6" key="1">
    <citation type="submission" date="2018-08" db="EMBL/GenBank/DDBJ databases">
        <authorList>
            <person name="Blom J."/>
        </authorList>
    </citation>
    <scope>NUCLEOTIDE SEQUENCE [LARGE SCALE GENOMIC DNA]</scope>
    <source>
        <strain evidence="6">CCOS 865</strain>
    </source>
</reference>
<evidence type="ECO:0000256" key="1">
    <source>
        <dbReference type="ARBA" id="ARBA00022448"/>
    </source>
</evidence>
<dbReference type="Proteomes" id="UP000263595">
    <property type="component" value="Unassembled WGS sequence"/>
</dbReference>
<proteinExistence type="predicted"/>
<dbReference type="InterPro" id="IPR003593">
    <property type="entry name" value="AAA+_ATPase"/>
</dbReference>
<evidence type="ECO:0000313" key="5">
    <source>
        <dbReference type="EMBL" id="SYX89688.1"/>
    </source>
</evidence>
<keyword evidence="1" id="KW-0813">Transport</keyword>
<dbReference type="GO" id="GO:0005524">
    <property type="term" value="F:ATP binding"/>
    <property type="evidence" value="ECO:0007669"/>
    <property type="project" value="UniProtKB-KW"/>
</dbReference>